<dbReference type="AlphaFoldDB" id="A0ABD3AUT8"/>
<comment type="caution">
    <text evidence="2">The sequence shown here is derived from an EMBL/GenBank/DDBJ whole genome shotgun (WGS) entry which is preliminary data.</text>
</comment>
<dbReference type="EMBL" id="JBJUIK010000002">
    <property type="protein sequence ID" value="KAL3534843.1"/>
    <property type="molecule type" value="Genomic_DNA"/>
</dbReference>
<dbReference type="Proteomes" id="UP001630127">
    <property type="component" value="Unassembled WGS sequence"/>
</dbReference>
<name>A0ABD3AUT8_9GENT</name>
<keyword evidence="3" id="KW-1185">Reference proteome</keyword>
<accession>A0ABD3AUT8</accession>
<proteinExistence type="predicted"/>
<reference evidence="2 3" key="1">
    <citation type="submission" date="2024-11" db="EMBL/GenBank/DDBJ databases">
        <title>A near-complete genome assembly of Cinchona calisaya.</title>
        <authorList>
            <person name="Lian D.C."/>
            <person name="Zhao X.W."/>
            <person name="Wei L."/>
        </authorList>
    </citation>
    <scope>NUCLEOTIDE SEQUENCE [LARGE SCALE GENOMIC DNA]</scope>
    <source>
        <tissue evidence="2">Nenye</tissue>
    </source>
</reference>
<evidence type="ECO:0000313" key="2">
    <source>
        <dbReference type="EMBL" id="KAL3534843.1"/>
    </source>
</evidence>
<organism evidence="2 3">
    <name type="scientific">Cinchona calisaya</name>
    <dbReference type="NCBI Taxonomy" id="153742"/>
    <lineage>
        <taxon>Eukaryota</taxon>
        <taxon>Viridiplantae</taxon>
        <taxon>Streptophyta</taxon>
        <taxon>Embryophyta</taxon>
        <taxon>Tracheophyta</taxon>
        <taxon>Spermatophyta</taxon>
        <taxon>Magnoliopsida</taxon>
        <taxon>eudicotyledons</taxon>
        <taxon>Gunneridae</taxon>
        <taxon>Pentapetalae</taxon>
        <taxon>asterids</taxon>
        <taxon>lamiids</taxon>
        <taxon>Gentianales</taxon>
        <taxon>Rubiaceae</taxon>
        <taxon>Cinchonoideae</taxon>
        <taxon>Cinchoneae</taxon>
        <taxon>Cinchona</taxon>
    </lineage>
</organism>
<sequence length="95" mass="10536">MDKNKAGPSGTTHDKKLLTGSTHDLNSILASKVEDDMLSWNGNPSGTFTMKSTLISNSFGNVIAAFVKYMELFRQTCQLKREAYYKGFNCVMLCS</sequence>
<gene>
    <name evidence="2" type="ORF">ACH5RR_003304</name>
    <name evidence="1" type="ORF">ACH5RR_008507</name>
</gene>
<dbReference type="EMBL" id="JBJUIK010000004">
    <property type="protein sequence ID" value="KAL3529185.1"/>
    <property type="molecule type" value="Genomic_DNA"/>
</dbReference>
<evidence type="ECO:0000313" key="3">
    <source>
        <dbReference type="Proteomes" id="UP001630127"/>
    </source>
</evidence>
<protein>
    <submittedName>
        <fullName evidence="2">Uncharacterized protein</fullName>
    </submittedName>
</protein>
<evidence type="ECO:0000313" key="1">
    <source>
        <dbReference type="EMBL" id="KAL3529185.1"/>
    </source>
</evidence>